<gene>
    <name evidence="2" type="ORF">S03H2_68240</name>
</gene>
<reference evidence="2" key="1">
    <citation type="journal article" date="2014" name="Front. Microbiol.">
        <title>High frequency of phylogenetically diverse reductive dehalogenase-homologous genes in deep subseafloor sedimentary metagenomes.</title>
        <authorList>
            <person name="Kawai M."/>
            <person name="Futagami T."/>
            <person name="Toyoda A."/>
            <person name="Takaki Y."/>
            <person name="Nishi S."/>
            <person name="Hori S."/>
            <person name="Arai W."/>
            <person name="Tsubouchi T."/>
            <person name="Morono Y."/>
            <person name="Uchiyama I."/>
            <person name="Ito T."/>
            <person name="Fujiyama A."/>
            <person name="Inagaki F."/>
            <person name="Takami H."/>
        </authorList>
    </citation>
    <scope>NUCLEOTIDE SEQUENCE</scope>
    <source>
        <strain evidence="2">Expedition CK06-06</strain>
    </source>
</reference>
<evidence type="ECO:0000313" key="2">
    <source>
        <dbReference type="EMBL" id="GAH81791.1"/>
    </source>
</evidence>
<evidence type="ECO:0008006" key="3">
    <source>
        <dbReference type="Google" id="ProtNLM"/>
    </source>
</evidence>
<comment type="caution">
    <text evidence="2">The sequence shown here is derived from an EMBL/GenBank/DDBJ whole genome shotgun (WGS) entry which is preliminary data.</text>
</comment>
<name>X1IH86_9ZZZZ</name>
<sequence length="95" mass="10313">LVNSLLIVNAVSKGFTEVNIVCRRFLGIKRDVQDSAQEGRVHLGVGKLVNGSDIFAVVILYGAIYAAVNIIVDIIVAFLDPRIRLLSTSGGRYIK</sequence>
<proteinExistence type="predicted"/>
<evidence type="ECO:0000256" key="1">
    <source>
        <dbReference type="SAM" id="Phobius"/>
    </source>
</evidence>
<protein>
    <recommendedName>
        <fullName evidence="3">ABC transmembrane type-1 domain-containing protein</fullName>
    </recommendedName>
</protein>
<organism evidence="2">
    <name type="scientific">marine sediment metagenome</name>
    <dbReference type="NCBI Taxonomy" id="412755"/>
    <lineage>
        <taxon>unclassified sequences</taxon>
        <taxon>metagenomes</taxon>
        <taxon>ecological metagenomes</taxon>
    </lineage>
</organism>
<accession>X1IH86</accession>
<keyword evidence="1" id="KW-1133">Transmembrane helix</keyword>
<feature type="transmembrane region" description="Helical" evidence="1">
    <location>
        <begin position="54"/>
        <end position="79"/>
    </location>
</feature>
<dbReference type="EMBL" id="BARU01044832">
    <property type="protein sequence ID" value="GAH81791.1"/>
    <property type="molecule type" value="Genomic_DNA"/>
</dbReference>
<keyword evidence="1" id="KW-0472">Membrane</keyword>
<keyword evidence="1" id="KW-0812">Transmembrane</keyword>
<feature type="non-terminal residue" evidence="2">
    <location>
        <position position="1"/>
    </location>
</feature>
<dbReference type="AlphaFoldDB" id="X1IH86"/>